<feature type="region of interest" description="Interaction with substrate tRNA" evidence="10">
    <location>
        <begin position="35"/>
        <end position="38"/>
    </location>
</feature>
<keyword evidence="5 10" id="KW-0819">tRNA processing</keyword>
<evidence type="ECO:0000256" key="9">
    <source>
        <dbReference type="ARBA" id="ARBA00049563"/>
    </source>
</evidence>
<dbReference type="Gene3D" id="1.10.20.140">
    <property type="match status" value="1"/>
</dbReference>
<dbReference type="Proteomes" id="UP000391834">
    <property type="component" value="Unassembled WGS sequence"/>
</dbReference>
<comment type="function">
    <text evidence="2 10 12">Catalyzes the transfer of a dimethylallyl group onto the adenine at position 37 in tRNAs that read codons beginning with uridine, leading to the formation of N6-(dimethylallyl)adenosine (i(6)A).</text>
</comment>
<dbReference type="AlphaFoldDB" id="A0A5M4AW19"/>
<keyword evidence="6 10" id="KW-0547">Nucleotide-binding</keyword>
<evidence type="ECO:0000256" key="10">
    <source>
        <dbReference type="HAMAP-Rule" id="MF_00185"/>
    </source>
</evidence>
<evidence type="ECO:0000256" key="2">
    <source>
        <dbReference type="ARBA" id="ARBA00003213"/>
    </source>
</evidence>
<dbReference type="GO" id="GO:0006400">
    <property type="term" value="P:tRNA modification"/>
    <property type="evidence" value="ECO:0007669"/>
    <property type="project" value="TreeGrafter"/>
</dbReference>
<dbReference type="NCBIfam" id="TIGR00174">
    <property type="entry name" value="miaA"/>
    <property type="match status" value="1"/>
</dbReference>
<comment type="cofactor">
    <cofactor evidence="1 10">
        <name>Mg(2+)</name>
        <dbReference type="ChEBI" id="CHEBI:18420"/>
    </cofactor>
</comment>
<evidence type="ECO:0000256" key="4">
    <source>
        <dbReference type="ARBA" id="ARBA00022679"/>
    </source>
</evidence>
<sequence length="305" mass="35867">MKNTLIVLLGPTGVGKTDLSIDIAKHLHTEIISCDSRQLFKEIRIGTAVPEEKYLQQVPHHMIQNLSVEDDYNAGKFEYDVLNLLEGLFPEHHTVLMTGGSMLYIDAVCKGIDDLPTVDKELRKQLLNRFHENGLEPLRLELKNIDPDYYEQVDLKNPKRILHALEIYYMTGKPYSSLRREEAKKRHFNIVKIGLNRDRTELYDRINRRVELMMEEGLVNEARGVYGKRHLNPLNTVGYKELFAHFDGELTLEQATERIQANSRKYARKQLTWFRRDESIRWFHPDEKQQVFQYIDEQLMQNQKA</sequence>
<keyword evidence="8 10" id="KW-0460">Magnesium</keyword>
<dbReference type="SUPFAM" id="SSF52540">
    <property type="entry name" value="P-loop containing nucleoside triphosphate hydrolases"/>
    <property type="match status" value="2"/>
</dbReference>
<evidence type="ECO:0000256" key="6">
    <source>
        <dbReference type="ARBA" id="ARBA00022741"/>
    </source>
</evidence>
<gene>
    <name evidence="14" type="primary">miaA1</name>
    <name evidence="10" type="synonym">miaA</name>
    <name evidence="14" type="ORF">PbJCM13498_08170</name>
</gene>
<evidence type="ECO:0000256" key="7">
    <source>
        <dbReference type="ARBA" id="ARBA00022840"/>
    </source>
</evidence>
<feature type="binding site" evidence="10">
    <location>
        <begin position="12"/>
        <end position="17"/>
    </location>
    <ligand>
        <name>substrate</name>
    </ligand>
</feature>
<evidence type="ECO:0000256" key="5">
    <source>
        <dbReference type="ARBA" id="ARBA00022694"/>
    </source>
</evidence>
<comment type="similarity">
    <text evidence="3 10 13">Belongs to the IPP transferase family.</text>
</comment>
<dbReference type="InterPro" id="IPR039657">
    <property type="entry name" value="Dimethylallyltransferase"/>
</dbReference>
<evidence type="ECO:0000256" key="1">
    <source>
        <dbReference type="ARBA" id="ARBA00001946"/>
    </source>
</evidence>
<dbReference type="RefSeq" id="WP_025865161.1">
    <property type="nucleotide sequence ID" value="NZ_BLAX01000001.1"/>
</dbReference>
<feature type="site" description="Interaction with substrate tRNA" evidence="10">
    <location>
        <position position="123"/>
    </location>
</feature>
<keyword evidence="15" id="KW-1185">Reference proteome</keyword>
<comment type="catalytic activity">
    <reaction evidence="9 10 11">
        <text>adenosine(37) in tRNA + dimethylallyl diphosphate = N(6)-dimethylallyladenosine(37) in tRNA + diphosphate</text>
        <dbReference type="Rhea" id="RHEA:26482"/>
        <dbReference type="Rhea" id="RHEA-COMP:10162"/>
        <dbReference type="Rhea" id="RHEA-COMP:10375"/>
        <dbReference type="ChEBI" id="CHEBI:33019"/>
        <dbReference type="ChEBI" id="CHEBI:57623"/>
        <dbReference type="ChEBI" id="CHEBI:74411"/>
        <dbReference type="ChEBI" id="CHEBI:74415"/>
        <dbReference type="EC" id="2.5.1.75"/>
    </reaction>
</comment>
<dbReference type="GO" id="GO:0005524">
    <property type="term" value="F:ATP binding"/>
    <property type="evidence" value="ECO:0007669"/>
    <property type="project" value="UniProtKB-UniRule"/>
</dbReference>
<evidence type="ECO:0000256" key="8">
    <source>
        <dbReference type="ARBA" id="ARBA00022842"/>
    </source>
</evidence>
<dbReference type="InterPro" id="IPR027417">
    <property type="entry name" value="P-loop_NTPase"/>
</dbReference>
<dbReference type="InterPro" id="IPR018022">
    <property type="entry name" value="IPT"/>
</dbReference>
<dbReference type="HAMAP" id="MF_00185">
    <property type="entry name" value="IPP_trans"/>
    <property type="match status" value="1"/>
</dbReference>
<protein>
    <recommendedName>
        <fullName evidence="10">tRNA dimethylallyltransferase</fullName>
        <ecNumber evidence="10">2.5.1.75</ecNumber>
    </recommendedName>
    <alternativeName>
        <fullName evidence="10">Dimethylallyl diphosphate:tRNA dimethylallyltransferase</fullName>
        <shortName evidence="10">DMAPP:tRNA dimethylallyltransferase</shortName>
        <shortName evidence="10">DMATase</shortName>
    </alternativeName>
    <alternativeName>
        <fullName evidence="10">Isopentenyl-diphosphate:tRNA isopentenyltransferase</fullName>
        <shortName evidence="10">IPP transferase</shortName>
        <shortName evidence="10">IPPT</shortName>
        <shortName evidence="10">IPTase</shortName>
    </alternativeName>
</protein>
<evidence type="ECO:0000313" key="15">
    <source>
        <dbReference type="Proteomes" id="UP000391834"/>
    </source>
</evidence>
<keyword evidence="4 10" id="KW-0808">Transferase</keyword>
<comment type="caution">
    <text evidence="10">Lacks conserved residue(s) required for the propagation of feature annotation.</text>
</comment>
<dbReference type="EMBL" id="BLAX01000001">
    <property type="protein sequence ID" value="GET31954.1"/>
    <property type="molecule type" value="Genomic_DNA"/>
</dbReference>
<dbReference type="Pfam" id="PF01715">
    <property type="entry name" value="IPPT"/>
    <property type="match status" value="1"/>
</dbReference>
<comment type="subunit">
    <text evidence="10">Monomer.</text>
</comment>
<dbReference type="PANTHER" id="PTHR11088">
    <property type="entry name" value="TRNA DIMETHYLALLYLTRANSFERASE"/>
    <property type="match status" value="1"/>
</dbReference>
<evidence type="ECO:0000256" key="12">
    <source>
        <dbReference type="RuleBase" id="RU003784"/>
    </source>
</evidence>
<dbReference type="PANTHER" id="PTHR11088:SF60">
    <property type="entry name" value="TRNA DIMETHYLALLYLTRANSFERASE"/>
    <property type="match status" value="1"/>
</dbReference>
<feature type="binding site" evidence="10">
    <location>
        <begin position="10"/>
        <end position="17"/>
    </location>
    <ligand>
        <name>ATP</name>
        <dbReference type="ChEBI" id="CHEBI:30616"/>
    </ligand>
</feature>
<keyword evidence="7 10" id="KW-0067">ATP-binding</keyword>
<evidence type="ECO:0000256" key="13">
    <source>
        <dbReference type="RuleBase" id="RU003785"/>
    </source>
</evidence>
<feature type="site" description="Interaction with substrate tRNA" evidence="10">
    <location>
        <position position="101"/>
    </location>
</feature>
<proteinExistence type="inferred from homology"/>
<organism evidence="14 15">
    <name type="scientific">Prolixibacter bellariivorans</name>
    <dbReference type="NCBI Taxonomy" id="314319"/>
    <lineage>
        <taxon>Bacteria</taxon>
        <taxon>Pseudomonadati</taxon>
        <taxon>Bacteroidota</taxon>
        <taxon>Bacteroidia</taxon>
        <taxon>Marinilabiliales</taxon>
        <taxon>Prolixibacteraceae</taxon>
        <taxon>Prolixibacter</taxon>
    </lineage>
</organism>
<reference evidence="14 15" key="1">
    <citation type="submission" date="2019-10" db="EMBL/GenBank/DDBJ databases">
        <title>Prolixibacter strains distinguished by the presence of nitrate reductase genes were adept at nitrate-dependent anaerobic corrosion of metallic iron and carbon steel.</title>
        <authorList>
            <person name="Iino T."/>
            <person name="Shono N."/>
            <person name="Ito K."/>
            <person name="Nakamura R."/>
            <person name="Sueoka K."/>
            <person name="Harayama S."/>
            <person name="Ohkuma M."/>
        </authorList>
    </citation>
    <scope>NUCLEOTIDE SEQUENCE [LARGE SCALE GENOMIC DNA]</scope>
    <source>
        <strain evidence="14 15">JCM 13498</strain>
    </source>
</reference>
<accession>A0A5M4AW19</accession>
<name>A0A5M4AW19_9BACT</name>
<dbReference type="Gene3D" id="3.40.50.300">
    <property type="entry name" value="P-loop containing nucleotide triphosphate hydrolases"/>
    <property type="match status" value="1"/>
</dbReference>
<evidence type="ECO:0000256" key="3">
    <source>
        <dbReference type="ARBA" id="ARBA00005842"/>
    </source>
</evidence>
<evidence type="ECO:0000256" key="11">
    <source>
        <dbReference type="RuleBase" id="RU003783"/>
    </source>
</evidence>
<comment type="caution">
    <text evidence="14">The sequence shown here is derived from an EMBL/GenBank/DDBJ whole genome shotgun (WGS) entry which is preliminary data.</text>
</comment>
<evidence type="ECO:0000313" key="14">
    <source>
        <dbReference type="EMBL" id="GET31954.1"/>
    </source>
</evidence>
<dbReference type="OrthoDB" id="9776390at2"/>
<dbReference type="EC" id="2.5.1.75" evidence="10"/>
<dbReference type="GO" id="GO:0052381">
    <property type="term" value="F:tRNA dimethylallyltransferase activity"/>
    <property type="evidence" value="ECO:0007669"/>
    <property type="project" value="UniProtKB-UniRule"/>
</dbReference>